<feature type="compositionally biased region" description="Basic and acidic residues" evidence="11">
    <location>
        <begin position="1289"/>
        <end position="1309"/>
    </location>
</feature>
<feature type="domain" description="S1 motif" evidence="12">
    <location>
        <begin position="373"/>
        <end position="442"/>
    </location>
</feature>
<name>A0A914EIF1_9BILA</name>
<evidence type="ECO:0000256" key="6">
    <source>
        <dbReference type="ARBA" id="ARBA00022728"/>
    </source>
</evidence>
<keyword evidence="5" id="KW-0507">mRNA processing</keyword>
<sequence>MTTPTTPLYYESSSRIECQSTVQSVEEASEYKKPNYYIVILDQTVCYPQGGGQPSDTGGMITNGDSSFHISDVRMDRNTNCIHHIGQFSGQSFSAGDLVTVKIDENQRLLYSRIHSAGHLIDACLNVLGYNWKAGKGYHFPDGPFVEYVGEVENSEVESIKTKLEEKAKEFITEDVPVIIDLDVSQEKAKEMCGGELDPIMPDVEIDFPRGGAPVSAPFKKSTEKSFSNKRKFANENESKLPTKKAVATKNDDEDSVYAKVFRRVFTVDLFTEDLRGLGCIKEIHDTNVLLESVEGIQVTVNCNQISRKFNEILAKKEISFTLEDIFKIGQFFAFKVIKEAAKEGPRHLRKPEVSIDPSAVNSHLLSASLKNGLVINGTVMSIEEKGAVIDLGLPSKINGFVSNDDLPSYLTLNKLHIGQVILFRVKGDSGESARVIRLSAYPEMDTFEDEKLNLNNLMPGTILHASPEKVVGDGVFVGLKNDLKAFLWKIHLPPRLRLDISRFAKSLRVTVLCCMPNSNILVVSAHPDIVSLSKPEKRLVAQPYKIGEKVACTVYGLDKQGNVLFTIEEADGKPSLLTAKMFRVMIDDYEKNIKKFTPGSEHNCRIIAYHSIERLLIVSTKKEVLKQKILSSEHAKPGQKVTATIVEIKPAGLLVELGEDLRGLVPKMHVLDRETSVWAKHFKRGQKLQCRVLFVNQETNKIILTAKTSMVNSTEKIITEYSDSLVGAIAIGVVVKQHDDGGLVITFFNRVGGFLREAEVKKLTSFEIGMPLKVRIEAVDVERERMVLSLGDENESKFIPQTSQEKNKSTDDKKSKKEIKTTLLKKSKPAKIFQIYTATIVGKWPYGGCSPDTAVELNLKGSVGRLHASELDLSHYEEGSVPIREFLKKYSGKSINVKVIQVGNHKMISKPGKNKLMEEKGTHRFVECTMNPEKLKETRKKQSIVGYQEKFVHGSNLPVFLTKFSGRGNAKLVSGEINPLFYALVPRERLNKIIPNPIEKPIQSMIDLDFEEGELAIGRVIGINKAVKTRYLQLSLVQAESPEFGTKILGRVDTIQESPLKIGFGLANGQKGVLTPTGILNDFKSADELQSYFGYNQLFNLIVWSYDESSSEWNLITQERFKSLSKKSNPNPLIRSISEEIKSGLSLRGYVRSISEVGIFVEISPGVLGRLKSEETFVINDLILVDVINVSEDKIKLLYKEHICRATEDSVVKRRSKRQRTLSLESNSSLTTAEKKSRAAGYTIAIVQSPTKAKKENEKSLERKPEIHDPGFDWSLKGFSMEEMAAVGREDKEKDEDERKNMLKREDGGENTTESAKFINLEDLLVEKEKLIFGREQEIHDTDSPQSETDFDRLVTGNPNSSNLWIKYMAFFLQKNDPDKARFIAERALDVIHFREEAERQNIWTAYLNLDVITGTPESLKEIFERATKNCDSLKMHKQLAKIYANKKMNEELDELYQTMLKKFRHEDLEVWFMYGQFLLENGHTTKARDLLQRALQSLPKTQHLAVLSRFASMEYKFGDIERGKTMFEKILETYPKKIHIWTLYIDMIVKFENLDEARRIFERAASSSNLGGHKMRNIFKKWLEIEEKFGDEDSLKMVKQRAVQYIDSLKEEEDSDKE</sequence>
<dbReference type="SMART" id="SM00386">
    <property type="entry name" value="HAT"/>
    <property type="match status" value="6"/>
</dbReference>
<dbReference type="Pfam" id="PF23459">
    <property type="entry name" value="S1_RRP5"/>
    <property type="match status" value="1"/>
</dbReference>
<dbReference type="Gene3D" id="1.25.40.10">
    <property type="entry name" value="Tetratricopeptide repeat domain"/>
    <property type="match status" value="1"/>
</dbReference>
<keyword evidence="4" id="KW-0597">Phosphoprotein</keyword>
<dbReference type="InterPro" id="IPR045209">
    <property type="entry name" value="Rrp5"/>
</dbReference>
<keyword evidence="3" id="KW-0698">rRNA processing</keyword>
<dbReference type="SUPFAM" id="SSF50249">
    <property type="entry name" value="Nucleic acid-binding proteins"/>
    <property type="match status" value="4"/>
</dbReference>
<evidence type="ECO:0000256" key="3">
    <source>
        <dbReference type="ARBA" id="ARBA00022552"/>
    </source>
</evidence>
<dbReference type="Gene3D" id="2.40.50.140">
    <property type="entry name" value="Nucleic acid-binding proteins"/>
    <property type="match status" value="2"/>
</dbReference>
<dbReference type="GO" id="GO:0004813">
    <property type="term" value="F:alanine-tRNA ligase activity"/>
    <property type="evidence" value="ECO:0007669"/>
    <property type="project" value="InterPro"/>
</dbReference>
<dbReference type="Gene3D" id="2.40.30.130">
    <property type="match status" value="1"/>
</dbReference>
<dbReference type="InterPro" id="IPR009000">
    <property type="entry name" value="Transl_B-barrel_sf"/>
</dbReference>
<dbReference type="PANTHER" id="PTHR23270:SF10">
    <property type="entry name" value="PROTEIN RRP5 HOMOLOG"/>
    <property type="match status" value="1"/>
</dbReference>
<dbReference type="Gene3D" id="3.30.980.10">
    <property type="entry name" value="Threonyl-trna Synthetase, Chain A, domain 2"/>
    <property type="match status" value="1"/>
</dbReference>
<evidence type="ECO:0000256" key="5">
    <source>
        <dbReference type="ARBA" id="ARBA00022664"/>
    </source>
</evidence>
<evidence type="ECO:0000313" key="13">
    <source>
        <dbReference type="Proteomes" id="UP000887540"/>
    </source>
</evidence>
<dbReference type="GO" id="GO:0006419">
    <property type="term" value="P:alanyl-tRNA aminoacylation"/>
    <property type="evidence" value="ECO:0007669"/>
    <property type="project" value="InterPro"/>
</dbReference>
<organism evidence="13 14">
    <name type="scientific">Acrobeloides nanus</name>
    <dbReference type="NCBI Taxonomy" id="290746"/>
    <lineage>
        <taxon>Eukaryota</taxon>
        <taxon>Metazoa</taxon>
        <taxon>Ecdysozoa</taxon>
        <taxon>Nematoda</taxon>
        <taxon>Chromadorea</taxon>
        <taxon>Rhabditida</taxon>
        <taxon>Tylenchina</taxon>
        <taxon>Cephalobomorpha</taxon>
        <taxon>Cephaloboidea</taxon>
        <taxon>Cephalobidae</taxon>
        <taxon>Acrobeloides</taxon>
    </lineage>
</organism>
<dbReference type="GO" id="GO:0032040">
    <property type="term" value="C:small-subunit processome"/>
    <property type="evidence" value="ECO:0007669"/>
    <property type="project" value="TreeGrafter"/>
</dbReference>
<dbReference type="Pfam" id="PF23233">
    <property type="entry name" value="HAT_Syf1_CNRKL1_N"/>
    <property type="match status" value="1"/>
</dbReference>
<dbReference type="InterPro" id="IPR003029">
    <property type="entry name" value="S1_domain"/>
</dbReference>
<comment type="similarity">
    <text evidence="2">Belongs to the crooked-neck family.</text>
</comment>
<dbReference type="GO" id="GO:0006397">
    <property type="term" value="P:mRNA processing"/>
    <property type="evidence" value="ECO:0007669"/>
    <property type="project" value="UniProtKB-KW"/>
</dbReference>
<keyword evidence="10" id="KW-0802">TPR repeat</keyword>
<dbReference type="GO" id="GO:0006364">
    <property type="term" value="P:rRNA processing"/>
    <property type="evidence" value="ECO:0007669"/>
    <property type="project" value="UniProtKB-KW"/>
</dbReference>
<dbReference type="Pfam" id="PF01411">
    <property type="entry name" value="tRNA-synt_2c"/>
    <property type="match status" value="1"/>
</dbReference>
<feature type="region of interest" description="Disordered" evidence="11">
    <location>
        <begin position="799"/>
        <end position="818"/>
    </location>
</feature>
<dbReference type="InterPro" id="IPR018163">
    <property type="entry name" value="Thr/Ala-tRNA-synth_IIc_edit"/>
</dbReference>
<proteinExistence type="inferred from homology"/>
<dbReference type="WBParaSite" id="ACRNAN_scaffold834.g28548.t1">
    <property type="protein sequence ID" value="ACRNAN_scaffold834.g28548.t1"/>
    <property type="gene ID" value="ACRNAN_scaffold834.g28548"/>
</dbReference>
<keyword evidence="8" id="KW-0508">mRNA splicing</keyword>
<evidence type="ECO:0000256" key="2">
    <source>
        <dbReference type="ARBA" id="ARBA00008644"/>
    </source>
</evidence>
<dbReference type="InterPro" id="IPR019734">
    <property type="entry name" value="TPR_rpt"/>
</dbReference>
<dbReference type="GO" id="GO:0003723">
    <property type="term" value="F:RNA binding"/>
    <property type="evidence" value="ECO:0007669"/>
    <property type="project" value="TreeGrafter"/>
</dbReference>
<dbReference type="InterPro" id="IPR012340">
    <property type="entry name" value="NA-bd_OB-fold"/>
</dbReference>
<accession>A0A914EIF1</accession>
<evidence type="ECO:0000313" key="14">
    <source>
        <dbReference type="WBParaSite" id="ACRNAN_scaffold834.g28548.t1"/>
    </source>
</evidence>
<dbReference type="FunFam" id="2.40.50.140:FF:000103">
    <property type="entry name" value="protein RRP5 homolog"/>
    <property type="match status" value="1"/>
</dbReference>
<dbReference type="InterPro" id="IPR057302">
    <property type="entry name" value="Rrp5_S1"/>
</dbReference>
<feature type="region of interest" description="Disordered" evidence="11">
    <location>
        <begin position="1288"/>
        <end position="1313"/>
    </location>
</feature>
<keyword evidence="6" id="KW-0747">Spliceosome</keyword>
<dbReference type="GO" id="GO:0005681">
    <property type="term" value="C:spliceosomal complex"/>
    <property type="evidence" value="ECO:0007669"/>
    <property type="project" value="UniProtKB-KW"/>
</dbReference>
<feature type="domain" description="S1 motif" evidence="12">
    <location>
        <begin position="728"/>
        <end position="792"/>
    </location>
</feature>
<evidence type="ECO:0000256" key="8">
    <source>
        <dbReference type="ARBA" id="ARBA00023187"/>
    </source>
</evidence>
<dbReference type="PANTHER" id="PTHR23270">
    <property type="entry name" value="PROGRAMMED CELL DEATH PROTEIN 11 PRE-RRNA PROCESSING PROTEIN RRP5"/>
    <property type="match status" value="1"/>
</dbReference>
<evidence type="ECO:0000256" key="10">
    <source>
        <dbReference type="PROSITE-ProRule" id="PRU00339"/>
    </source>
</evidence>
<feature type="repeat" description="TPR" evidence="10">
    <location>
        <begin position="1470"/>
        <end position="1503"/>
    </location>
</feature>
<dbReference type="GO" id="GO:0005524">
    <property type="term" value="F:ATP binding"/>
    <property type="evidence" value="ECO:0007669"/>
    <property type="project" value="InterPro"/>
</dbReference>
<dbReference type="Proteomes" id="UP000887540">
    <property type="component" value="Unplaced"/>
</dbReference>
<evidence type="ECO:0000256" key="7">
    <source>
        <dbReference type="ARBA" id="ARBA00022737"/>
    </source>
</evidence>
<feature type="compositionally biased region" description="Basic and acidic residues" evidence="11">
    <location>
        <begin position="806"/>
        <end position="818"/>
    </location>
</feature>
<dbReference type="SUPFAM" id="SSF48452">
    <property type="entry name" value="TPR-like"/>
    <property type="match status" value="2"/>
</dbReference>
<feature type="domain" description="S1 motif" evidence="12">
    <location>
        <begin position="1145"/>
        <end position="1176"/>
    </location>
</feature>
<evidence type="ECO:0000256" key="11">
    <source>
        <dbReference type="SAM" id="MobiDB-lite"/>
    </source>
</evidence>
<evidence type="ECO:0000259" key="12">
    <source>
        <dbReference type="PROSITE" id="PS50126"/>
    </source>
</evidence>
<dbReference type="SUPFAM" id="SSF50447">
    <property type="entry name" value="Translation proteins"/>
    <property type="match status" value="1"/>
</dbReference>
<dbReference type="PROSITE" id="PS50126">
    <property type="entry name" value="S1"/>
    <property type="match status" value="4"/>
</dbReference>
<keyword evidence="9" id="KW-0539">Nucleus</keyword>
<keyword evidence="13" id="KW-1185">Reference proteome</keyword>
<dbReference type="SUPFAM" id="SSF55186">
    <property type="entry name" value="ThrRS/AlaRS common domain"/>
    <property type="match status" value="1"/>
</dbReference>
<keyword evidence="7" id="KW-0677">Repeat</keyword>
<dbReference type="InterPro" id="IPR055433">
    <property type="entry name" value="HAT_Syf1-like_N"/>
</dbReference>
<evidence type="ECO:0000256" key="4">
    <source>
        <dbReference type="ARBA" id="ARBA00022553"/>
    </source>
</evidence>
<protein>
    <submittedName>
        <fullName evidence="14">S1 motif domain-containing protein</fullName>
    </submittedName>
</protein>
<evidence type="ECO:0000256" key="1">
    <source>
        <dbReference type="ARBA" id="ARBA00004604"/>
    </source>
</evidence>
<dbReference type="PROSITE" id="PS50005">
    <property type="entry name" value="TPR"/>
    <property type="match status" value="1"/>
</dbReference>
<dbReference type="SMART" id="SM00316">
    <property type="entry name" value="S1"/>
    <property type="match status" value="6"/>
</dbReference>
<dbReference type="InterPro" id="IPR018164">
    <property type="entry name" value="Ala-tRNA-synth_IIc_N"/>
</dbReference>
<feature type="domain" description="S1 motif" evidence="12">
    <location>
        <begin position="639"/>
        <end position="708"/>
    </location>
</feature>
<dbReference type="FunFam" id="1.25.40.10:FF:000065">
    <property type="entry name" value="Programmed cell death 11"/>
    <property type="match status" value="1"/>
</dbReference>
<reference evidence="14" key="1">
    <citation type="submission" date="2022-11" db="UniProtKB">
        <authorList>
            <consortium name="WormBaseParasite"/>
        </authorList>
    </citation>
    <scope>IDENTIFICATION</scope>
</reference>
<evidence type="ECO:0000256" key="9">
    <source>
        <dbReference type="ARBA" id="ARBA00023242"/>
    </source>
</evidence>
<dbReference type="InterPro" id="IPR003107">
    <property type="entry name" value="HAT"/>
</dbReference>
<dbReference type="GO" id="GO:0008380">
    <property type="term" value="P:RNA splicing"/>
    <property type="evidence" value="ECO:0007669"/>
    <property type="project" value="UniProtKB-KW"/>
</dbReference>
<dbReference type="InterPro" id="IPR011990">
    <property type="entry name" value="TPR-like_helical_dom_sf"/>
</dbReference>
<comment type="subcellular location">
    <subcellularLocation>
        <location evidence="1">Nucleus</location>
        <location evidence="1">Nucleolus</location>
    </subcellularLocation>
</comment>